<dbReference type="InterPro" id="IPR029248">
    <property type="entry name" value="TMEM107"/>
</dbReference>
<feature type="transmembrane region" description="Helical" evidence="7">
    <location>
        <begin position="84"/>
        <end position="102"/>
    </location>
</feature>
<dbReference type="AlphaFoldDB" id="C1FJA9"/>
<name>C1FJA9_MICCC</name>
<gene>
    <name evidence="8" type="ORF">MICPUN_52528</name>
</gene>
<dbReference type="KEGG" id="mis:MICPUN_52528"/>
<proteinExistence type="predicted"/>
<dbReference type="GeneID" id="8247950"/>
<dbReference type="Pfam" id="PF14995">
    <property type="entry name" value="TMEM107"/>
    <property type="match status" value="1"/>
</dbReference>
<keyword evidence="9" id="KW-1185">Reference proteome</keyword>
<evidence type="ECO:0000313" key="9">
    <source>
        <dbReference type="Proteomes" id="UP000002009"/>
    </source>
</evidence>
<evidence type="ECO:0000256" key="4">
    <source>
        <dbReference type="ARBA" id="ARBA00022794"/>
    </source>
</evidence>
<dbReference type="PANTHER" id="PTHR34341">
    <property type="entry name" value="TRANSMEMBRANE PROTEIN 107"/>
    <property type="match status" value="1"/>
</dbReference>
<evidence type="ECO:0000256" key="7">
    <source>
        <dbReference type="SAM" id="Phobius"/>
    </source>
</evidence>
<protein>
    <recommendedName>
        <fullName evidence="2">Transmembrane protein 107</fullName>
    </recommendedName>
</protein>
<dbReference type="GO" id="GO:0036038">
    <property type="term" value="C:MKS complex"/>
    <property type="evidence" value="ECO:0007669"/>
    <property type="project" value="TreeGrafter"/>
</dbReference>
<evidence type="ECO:0000256" key="3">
    <source>
        <dbReference type="ARBA" id="ARBA00022692"/>
    </source>
</evidence>
<feature type="transmembrane region" description="Helical" evidence="7">
    <location>
        <begin position="55"/>
        <end position="77"/>
    </location>
</feature>
<dbReference type="PANTHER" id="PTHR34341:SF1">
    <property type="entry name" value="TRANSMEMBRANE PROTEIN 107"/>
    <property type="match status" value="1"/>
</dbReference>
<dbReference type="Proteomes" id="UP000002009">
    <property type="component" value="Chromosome 12"/>
</dbReference>
<keyword evidence="3 7" id="KW-0812">Transmembrane</keyword>
<keyword evidence="4" id="KW-0970">Cilium biogenesis/degradation</keyword>
<accession>C1FJA9</accession>
<dbReference type="GO" id="GO:0016020">
    <property type="term" value="C:membrane"/>
    <property type="evidence" value="ECO:0007669"/>
    <property type="project" value="UniProtKB-SubCell"/>
</dbReference>
<organism evidence="8 9">
    <name type="scientific">Micromonas commoda (strain RCC299 / NOUM17 / CCMP2709)</name>
    <name type="common">Picoplanktonic green alga</name>
    <dbReference type="NCBI Taxonomy" id="296587"/>
    <lineage>
        <taxon>Eukaryota</taxon>
        <taxon>Viridiplantae</taxon>
        <taxon>Chlorophyta</taxon>
        <taxon>Mamiellophyceae</taxon>
        <taxon>Mamiellales</taxon>
        <taxon>Mamiellaceae</taxon>
        <taxon>Micromonas</taxon>
    </lineage>
</organism>
<sequence length="140" mass="15880">MGRVEDVTLPARFITTAAHLIATLTIVYDSSETVKRALGSDLSDYSTELTSLEGMAYTSIFFFCVEFLGMFTGVSLFMPSANVFYIFAHFFGALFTGLFVTLQWDLQAYPWMFTLFSFFPAFTESVIAFLVLRLNIMQFK</sequence>
<comment type="subcellular location">
    <subcellularLocation>
        <location evidence="1">Membrane</location>
        <topology evidence="1">Multi-pass membrane protein</topology>
    </subcellularLocation>
</comment>
<feature type="transmembrane region" description="Helical" evidence="7">
    <location>
        <begin position="108"/>
        <end position="132"/>
    </location>
</feature>
<keyword evidence="6 7" id="KW-0472">Membrane</keyword>
<dbReference type="GO" id="GO:1905515">
    <property type="term" value="P:non-motile cilium assembly"/>
    <property type="evidence" value="ECO:0007669"/>
    <property type="project" value="TreeGrafter"/>
</dbReference>
<dbReference type="EMBL" id="CP001577">
    <property type="protein sequence ID" value="ACO70560.1"/>
    <property type="molecule type" value="Genomic_DNA"/>
</dbReference>
<evidence type="ECO:0000313" key="8">
    <source>
        <dbReference type="EMBL" id="ACO70560.1"/>
    </source>
</evidence>
<dbReference type="InParanoid" id="C1FJA9"/>
<evidence type="ECO:0000256" key="1">
    <source>
        <dbReference type="ARBA" id="ARBA00004141"/>
    </source>
</evidence>
<dbReference type="OMA" id="FICKTAH"/>
<evidence type="ECO:0000256" key="2">
    <source>
        <dbReference type="ARBA" id="ARBA00015652"/>
    </source>
</evidence>
<keyword evidence="5 7" id="KW-1133">Transmembrane helix</keyword>
<dbReference type="GO" id="GO:1904491">
    <property type="term" value="P:protein localization to ciliary transition zone"/>
    <property type="evidence" value="ECO:0007669"/>
    <property type="project" value="TreeGrafter"/>
</dbReference>
<evidence type="ECO:0000256" key="6">
    <source>
        <dbReference type="ARBA" id="ARBA00023136"/>
    </source>
</evidence>
<evidence type="ECO:0000256" key="5">
    <source>
        <dbReference type="ARBA" id="ARBA00022989"/>
    </source>
</evidence>
<dbReference type="OrthoDB" id="2114471at2759"/>
<reference evidence="8 9" key="1">
    <citation type="journal article" date="2009" name="Science">
        <title>Green evolution and dynamic adaptations revealed by genomes of the marine picoeukaryotes Micromonas.</title>
        <authorList>
            <person name="Worden A.Z."/>
            <person name="Lee J.H."/>
            <person name="Mock T."/>
            <person name="Rouze P."/>
            <person name="Simmons M.P."/>
            <person name="Aerts A.L."/>
            <person name="Allen A.E."/>
            <person name="Cuvelier M.L."/>
            <person name="Derelle E."/>
            <person name="Everett M.V."/>
            <person name="Foulon E."/>
            <person name="Grimwood J."/>
            <person name="Gundlach H."/>
            <person name="Henrissat B."/>
            <person name="Napoli C."/>
            <person name="McDonald S.M."/>
            <person name="Parker M.S."/>
            <person name="Rombauts S."/>
            <person name="Salamov A."/>
            <person name="Von Dassow P."/>
            <person name="Badger J.H."/>
            <person name="Coutinho P.M."/>
            <person name="Demir E."/>
            <person name="Dubchak I."/>
            <person name="Gentemann C."/>
            <person name="Eikrem W."/>
            <person name="Gready J.E."/>
            <person name="John U."/>
            <person name="Lanier W."/>
            <person name="Lindquist E.A."/>
            <person name="Lucas S."/>
            <person name="Mayer K.F."/>
            <person name="Moreau H."/>
            <person name="Not F."/>
            <person name="Otillar R."/>
            <person name="Panaud O."/>
            <person name="Pangilinan J."/>
            <person name="Paulsen I."/>
            <person name="Piegu B."/>
            <person name="Poliakov A."/>
            <person name="Robbens S."/>
            <person name="Schmutz J."/>
            <person name="Toulza E."/>
            <person name="Wyss T."/>
            <person name="Zelensky A."/>
            <person name="Zhou K."/>
            <person name="Armbrust E.V."/>
            <person name="Bhattacharya D."/>
            <person name="Goodenough U.W."/>
            <person name="Van de Peer Y."/>
            <person name="Grigoriev I.V."/>
        </authorList>
    </citation>
    <scope>NUCLEOTIDE SEQUENCE [LARGE SCALE GENOMIC DNA]</scope>
    <source>
        <strain evidence="9">RCC299 / NOUM17</strain>
    </source>
</reference>
<dbReference type="RefSeq" id="XP_002509302.1">
    <property type="nucleotide sequence ID" value="XM_002509256.1"/>
</dbReference>